<evidence type="ECO:0000313" key="2">
    <source>
        <dbReference type="Proteomes" id="UP001163624"/>
    </source>
</evidence>
<dbReference type="EMBL" id="CP113432">
    <property type="protein sequence ID" value="WAI51115.1"/>
    <property type="molecule type" value="Genomic_DNA"/>
</dbReference>
<protein>
    <submittedName>
        <fullName evidence="1">Uncharacterized protein</fullName>
    </submittedName>
</protein>
<sequence length="183" mass="19794">MAWVELPEDRQHGLAGHQQLPCRLQEAGTAALDMLAEVILQQPFPGVELEAVADVLFVLVDEGAARRVMADEFEGDVTCLDTGLVRGIQQIQQVAGVLFVAVDGGEVHQPRRGEGLPAFDQFLMQRVELVGLRVDVVEPLPLHHAGFQQAGGRVGVVLQHFRLPLAVPGEIEAAIQARVLPPP</sequence>
<name>A0ABY7A4I4_9PSED</name>
<gene>
    <name evidence="1" type="ORF">OU419_07630</name>
</gene>
<accession>A0ABY7A4I4</accession>
<proteinExistence type="predicted"/>
<dbReference type="Proteomes" id="UP001163624">
    <property type="component" value="Chromosome"/>
</dbReference>
<reference evidence="1" key="1">
    <citation type="submission" date="2022-11" db="EMBL/GenBank/DDBJ databases">
        <title>Pseudomonas triclosanedens sp. nov., a triclosan degrader isolated from activated sludge.</title>
        <authorList>
            <person name="Yin Y."/>
            <person name="Lu Z."/>
        </authorList>
    </citation>
    <scope>NUCLEOTIDE SEQUENCE</scope>
    <source>
        <strain evidence="1">ZM23</strain>
    </source>
</reference>
<keyword evidence="2" id="KW-1185">Reference proteome</keyword>
<evidence type="ECO:0000313" key="1">
    <source>
        <dbReference type="EMBL" id="WAI51115.1"/>
    </source>
</evidence>
<organism evidence="1 2">
    <name type="scientific">Pseudomonas triclosanedens</name>
    <dbReference type="NCBI Taxonomy" id="2961893"/>
    <lineage>
        <taxon>Bacteria</taxon>
        <taxon>Pseudomonadati</taxon>
        <taxon>Pseudomonadota</taxon>
        <taxon>Gammaproteobacteria</taxon>
        <taxon>Pseudomonadales</taxon>
        <taxon>Pseudomonadaceae</taxon>
        <taxon>Pseudomonas</taxon>
    </lineage>
</organism>